<evidence type="ECO:0000256" key="2">
    <source>
        <dbReference type="ARBA" id="ARBA00010758"/>
    </source>
</evidence>
<dbReference type="Gene3D" id="3.40.50.1820">
    <property type="entry name" value="alpha/beta hydrolase"/>
    <property type="match status" value="1"/>
</dbReference>
<protein>
    <recommendedName>
        <fullName evidence="7">palmitoyl-CoA hydrolase</fullName>
        <ecNumber evidence="7">3.1.2.2</ecNumber>
    </recommendedName>
</protein>
<gene>
    <name evidence="10" type="ORF">NTJ_01164</name>
</gene>
<reference evidence="10 11" key="1">
    <citation type="submission" date="2023-09" db="EMBL/GenBank/DDBJ databases">
        <title>Nesidiocoris tenuis whole genome shotgun sequence.</title>
        <authorList>
            <person name="Shibata T."/>
            <person name="Shimoda M."/>
            <person name="Kobayashi T."/>
            <person name="Uehara T."/>
        </authorList>
    </citation>
    <scope>NUCLEOTIDE SEQUENCE [LARGE SCALE GENOMIC DNA]</scope>
    <source>
        <strain evidence="10 11">Japan</strain>
    </source>
</reference>
<evidence type="ECO:0000256" key="6">
    <source>
        <dbReference type="ARBA" id="ARBA00023228"/>
    </source>
</evidence>
<keyword evidence="5" id="KW-0325">Glycoprotein</keyword>
<organism evidence="10 11">
    <name type="scientific">Nesidiocoris tenuis</name>
    <dbReference type="NCBI Taxonomy" id="355587"/>
    <lineage>
        <taxon>Eukaryota</taxon>
        <taxon>Metazoa</taxon>
        <taxon>Ecdysozoa</taxon>
        <taxon>Arthropoda</taxon>
        <taxon>Hexapoda</taxon>
        <taxon>Insecta</taxon>
        <taxon>Pterygota</taxon>
        <taxon>Neoptera</taxon>
        <taxon>Paraneoptera</taxon>
        <taxon>Hemiptera</taxon>
        <taxon>Heteroptera</taxon>
        <taxon>Panheteroptera</taxon>
        <taxon>Cimicomorpha</taxon>
        <taxon>Miridae</taxon>
        <taxon>Dicyphina</taxon>
        <taxon>Nesidiocoris</taxon>
    </lineage>
</organism>
<keyword evidence="6" id="KW-0458">Lysosome</keyword>
<comment type="catalytic activity">
    <reaction evidence="8">
        <text>S-hexadecanoyl-N-acetylcysteamine + H2O = N-acetylcysteamine + hexadecanoate + H(+)</text>
        <dbReference type="Rhea" id="RHEA:84099"/>
        <dbReference type="ChEBI" id="CHEBI:7896"/>
        <dbReference type="ChEBI" id="CHEBI:15377"/>
        <dbReference type="ChEBI" id="CHEBI:15378"/>
        <dbReference type="ChEBI" id="CHEBI:74410"/>
        <dbReference type="ChEBI" id="CHEBI:233601"/>
    </reaction>
</comment>
<comment type="subcellular location">
    <subcellularLocation>
        <location evidence="1">Lysosome</location>
    </subcellularLocation>
</comment>
<evidence type="ECO:0000256" key="5">
    <source>
        <dbReference type="ARBA" id="ARBA00023180"/>
    </source>
</evidence>
<dbReference type="EC" id="3.1.2.2" evidence="7"/>
<comment type="similarity">
    <text evidence="2">Belongs to the palmitoyl-protein thioesterase family.</text>
</comment>
<proteinExistence type="inferred from homology"/>
<evidence type="ECO:0000256" key="3">
    <source>
        <dbReference type="ARBA" id="ARBA00022729"/>
    </source>
</evidence>
<keyword evidence="11" id="KW-1185">Reference proteome</keyword>
<dbReference type="EMBL" id="AP028909">
    <property type="protein sequence ID" value="BES88357.1"/>
    <property type="molecule type" value="Genomic_DNA"/>
</dbReference>
<sequence>MIYLQKISLNFSSSWFSGYSQGGLVARGVLEYFHYHNVNTFISLSSPQCGQYGTKFLHLFFPTLTCESAFELFYSIVGQRTSVGNYWNDPYHQKLFFEYSSYLPYINNLIQSERSDDFKNGITKLKKMVLIGGPDDGVITPWQSSHFGCFENEQNLTVVELRDQGYYKNDSFGLRTLDESGRLIVHSLKNRSHFDWHTDHEIIDKYILPYLD</sequence>
<evidence type="ECO:0000256" key="7">
    <source>
        <dbReference type="ARBA" id="ARBA00038848"/>
    </source>
</evidence>
<dbReference type="InterPro" id="IPR029058">
    <property type="entry name" value="AB_hydrolase_fold"/>
</dbReference>
<evidence type="ECO:0000313" key="10">
    <source>
        <dbReference type="EMBL" id="BES88357.1"/>
    </source>
</evidence>
<name>A0ABN7ADN5_9HEMI</name>
<comment type="function">
    <text evidence="9">Catalyzes the cleavage of thioester bonds from S-palmitoyl-CoA or S-palmitoyl-N-acetylcysteamine (unbranched structures) but does not have activity against palmitoylcysteine or palmitoylated proteins, branched structures or bulky head groups. Conversely, hydrolyzes both long and short chain fatty acyl-CoA substrate.</text>
</comment>
<dbReference type="PANTHER" id="PTHR11247">
    <property type="entry name" value="PALMITOYL-PROTEIN THIOESTERASE/DOLICHYLDIPHOSPHATASE 1"/>
    <property type="match status" value="1"/>
</dbReference>
<keyword evidence="3" id="KW-0732">Signal</keyword>
<evidence type="ECO:0000256" key="4">
    <source>
        <dbReference type="ARBA" id="ARBA00022801"/>
    </source>
</evidence>
<evidence type="ECO:0000256" key="9">
    <source>
        <dbReference type="ARBA" id="ARBA00093353"/>
    </source>
</evidence>
<dbReference type="SUPFAM" id="SSF53474">
    <property type="entry name" value="alpha/beta-Hydrolases"/>
    <property type="match status" value="1"/>
</dbReference>
<evidence type="ECO:0000256" key="1">
    <source>
        <dbReference type="ARBA" id="ARBA00004371"/>
    </source>
</evidence>
<keyword evidence="4" id="KW-0378">Hydrolase</keyword>
<dbReference type="PANTHER" id="PTHR11247:SF27">
    <property type="entry name" value="LYSOSOMAL THIOESTERASE PPT2"/>
    <property type="match status" value="1"/>
</dbReference>
<accession>A0ABN7ADN5</accession>
<evidence type="ECO:0000313" key="11">
    <source>
        <dbReference type="Proteomes" id="UP001307889"/>
    </source>
</evidence>
<dbReference type="Pfam" id="PF02089">
    <property type="entry name" value="Palm_thioest"/>
    <property type="match status" value="1"/>
</dbReference>
<dbReference type="Proteomes" id="UP001307889">
    <property type="component" value="Chromosome 1"/>
</dbReference>
<evidence type="ECO:0000256" key="8">
    <source>
        <dbReference type="ARBA" id="ARBA00093223"/>
    </source>
</evidence>